<proteinExistence type="predicted"/>
<keyword evidence="2" id="KW-1133">Transmembrane helix</keyword>
<evidence type="ECO:0000313" key="3">
    <source>
        <dbReference type="EMBL" id="SFU46348.1"/>
    </source>
</evidence>
<organism evidence="3 4">
    <name type="scientific">Eubacterium pyruvativorans</name>
    <dbReference type="NCBI Taxonomy" id="155865"/>
    <lineage>
        <taxon>Bacteria</taxon>
        <taxon>Bacillati</taxon>
        <taxon>Bacillota</taxon>
        <taxon>Clostridia</taxon>
        <taxon>Eubacteriales</taxon>
        <taxon>Eubacteriaceae</taxon>
        <taxon>Eubacterium</taxon>
    </lineage>
</organism>
<dbReference type="AlphaFoldDB" id="A0A1I7GD49"/>
<feature type="compositionally biased region" description="Basic and acidic residues" evidence="1">
    <location>
        <begin position="19"/>
        <end position="28"/>
    </location>
</feature>
<keyword evidence="2" id="KW-0812">Transmembrane</keyword>
<keyword evidence="2" id="KW-0472">Membrane</keyword>
<feature type="region of interest" description="Disordered" evidence="1">
    <location>
        <begin position="45"/>
        <end position="73"/>
    </location>
</feature>
<protein>
    <submittedName>
        <fullName evidence="3">Uncharacterized protein</fullName>
    </submittedName>
</protein>
<evidence type="ECO:0000313" key="4">
    <source>
        <dbReference type="Proteomes" id="UP000198817"/>
    </source>
</evidence>
<keyword evidence="4" id="KW-1185">Reference proteome</keyword>
<feature type="region of interest" description="Disordered" evidence="1">
    <location>
        <begin position="1"/>
        <end position="28"/>
    </location>
</feature>
<dbReference type="STRING" id="155865.SAMN05216515_10729"/>
<sequence length="111" mass="12497">MDMKEENENNRTGCPSETEEQRELTPEEREDLARLHRQNVNLYGVRVDPNDPFGIREQENGGPDEEKAGRDPGKAAGTFFGLFREYGNIAVPVIAVAAFLIYLAAAKFHLF</sequence>
<name>A0A1I7GD49_9FIRM</name>
<dbReference type="EMBL" id="FPBT01000006">
    <property type="protein sequence ID" value="SFU46348.1"/>
    <property type="molecule type" value="Genomic_DNA"/>
</dbReference>
<evidence type="ECO:0000256" key="1">
    <source>
        <dbReference type="SAM" id="MobiDB-lite"/>
    </source>
</evidence>
<feature type="compositionally biased region" description="Basic and acidic residues" evidence="1">
    <location>
        <begin position="54"/>
        <end position="73"/>
    </location>
</feature>
<feature type="transmembrane region" description="Helical" evidence="2">
    <location>
        <begin position="89"/>
        <end position="110"/>
    </location>
</feature>
<accession>A0A1I7GD49</accession>
<dbReference type="Proteomes" id="UP000198817">
    <property type="component" value="Unassembled WGS sequence"/>
</dbReference>
<reference evidence="3 4" key="1">
    <citation type="submission" date="2016-10" db="EMBL/GenBank/DDBJ databases">
        <authorList>
            <person name="de Groot N.N."/>
        </authorList>
    </citation>
    <scope>NUCLEOTIDE SEQUENCE [LARGE SCALE GENOMIC DNA]</scope>
    <source>
        <strain evidence="3 4">KHGC13</strain>
    </source>
</reference>
<evidence type="ECO:0000256" key="2">
    <source>
        <dbReference type="SAM" id="Phobius"/>
    </source>
</evidence>
<gene>
    <name evidence="3" type="ORF">SAMN05216508_10629</name>
</gene>